<feature type="binding site" evidence="7">
    <location>
        <begin position="479"/>
        <end position="481"/>
    </location>
    <ligand>
        <name>ATP</name>
        <dbReference type="ChEBI" id="CHEBI:30616"/>
    </ligand>
</feature>
<dbReference type="NCBIfam" id="NF009488">
    <property type="entry name" value="PRK12850.1"/>
    <property type="match status" value="1"/>
</dbReference>
<dbReference type="GO" id="GO:0140662">
    <property type="term" value="F:ATP-dependent protein folding chaperone"/>
    <property type="evidence" value="ECO:0007669"/>
    <property type="project" value="InterPro"/>
</dbReference>
<keyword evidence="2 7" id="KW-0963">Cytoplasm</keyword>
<comment type="function">
    <text evidence="7 9">Together with its co-chaperonin GroES, plays an essential role in assisting protein folding. The GroEL-GroES system forms a nano-cage that allows encapsulation of the non-native substrate proteins and provides a physical environment optimized to promote and accelerate protein folding.</text>
</comment>
<dbReference type="HAMAP" id="MF_00600">
    <property type="entry name" value="CH60"/>
    <property type="match status" value="1"/>
</dbReference>
<organism evidence="11 12">
    <name type="scientific">Leptolyngbya boryana NIES-2135</name>
    <dbReference type="NCBI Taxonomy" id="1973484"/>
    <lineage>
        <taxon>Bacteria</taxon>
        <taxon>Bacillati</taxon>
        <taxon>Cyanobacteriota</taxon>
        <taxon>Cyanophyceae</taxon>
        <taxon>Leptolyngbyales</taxon>
        <taxon>Leptolyngbyaceae</taxon>
        <taxon>Leptolyngbya group</taxon>
        <taxon>Leptolyngbya</taxon>
    </lineage>
</organism>
<dbReference type="Gene3D" id="3.30.260.10">
    <property type="entry name" value="TCP-1-like chaperonin intermediate domain"/>
    <property type="match status" value="1"/>
</dbReference>
<dbReference type="InterPro" id="IPR001844">
    <property type="entry name" value="Cpn60/GroEL"/>
</dbReference>
<dbReference type="GO" id="GO:0005737">
    <property type="term" value="C:cytoplasm"/>
    <property type="evidence" value="ECO:0007669"/>
    <property type="project" value="UniProtKB-SubCell"/>
</dbReference>
<dbReference type="SUPFAM" id="SSF54849">
    <property type="entry name" value="GroEL-intermediate domain like"/>
    <property type="match status" value="1"/>
</dbReference>
<dbReference type="SUPFAM" id="SSF52029">
    <property type="entry name" value="GroEL apical domain-like"/>
    <property type="match status" value="1"/>
</dbReference>
<dbReference type="CDD" id="cd03344">
    <property type="entry name" value="GroEL"/>
    <property type="match status" value="1"/>
</dbReference>
<dbReference type="Gene3D" id="3.50.7.10">
    <property type="entry name" value="GroEL"/>
    <property type="match status" value="1"/>
</dbReference>
<sequence>MAKRIIYNENARRALERGMDILAEAVAVTLGPKGRNVVLEKKFGAPQIVNDGVTIAKEIELEDHVENTGVALIRQAASKTNDAAGDGTTTATVLAHAIVKEGMRNVAAGANAILLKRGMDKATAFLVEKIAAHARPVEDSKAIAQVGTISAGNDEEVGQMIASAMDKVGKEGVISLEEGKSMTTELEVTEGMRFDKGYISPYFATDTERMEAVLEEPFILITDKKINLVQDLVPVLEQVARAGRPLIIIAEDIEKEALATLVVNRLRGVLNVAAVKAPGFGDRRKAMLEDIAVLTGGQLITEDAGLKLDTTKLDQLGKARRITITKDNTTIVAEGNEAQVKSRVEQLRRQMEETESSYDKEKLQERLAKLAGGVAVIKVGAATETEMKDRKLRLEDAINATKAAVEEGIVPGGGTTLAHLAPELESWASSNLSGEELIGAQIVARALTAPLKRIAENAGQNGAVIAERVKEKEFNVGYNAASGEFVDMLAAGIVDPAKVTRSALQNAASIAAMVLTTECIVVDKPEPKDGAAAGAGAGGGMGDFDY</sequence>
<dbReference type="NCBIfam" id="TIGR02348">
    <property type="entry name" value="GroEL"/>
    <property type="match status" value="1"/>
</dbReference>
<dbReference type="InterPro" id="IPR027409">
    <property type="entry name" value="GroEL-like_apical_dom_sf"/>
</dbReference>
<dbReference type="PROSITE" id="PS00296">
    <property type="entry name" value="CHAPERONINS_CPN60"/>
    <property type="match status" value="1"/>
</dbReference>
<keyword evidence="10" id="KW-0175">Coiled coil</keyword>
<dbReference type="PANTHER" id="PTHR45633">
    <property type="entry name" value="60 KDA HEAT SHOCK PROTEIN, MITOCHONDRIAL"/>
    <property type="match status" value="1"/>
</dbReference>
<dbReference type="SUPFAM" id="SSF48592">
    <property type="entry name" value="GroEL equatorial domain-like"/>
    <property type="match status" value="1"/>
</dbReference>
<dbReference type="GO" id="GO:0042026">
    <property type="term" value="P:protein refolding"/>
    <property type="evidence" value="ECO:0007669"/>
    <property type="project" value="UniProtKB-UniRule"/>
</dbReference>
<evidence type="ECO:0000256" key="10">
    <source>
        <dbReference type="SAM" id="Coils"/>
    </source>
</evidence>
<keyword evidence="3 7" id="KW-0547">Nucleotide-binding</keyword>
<keyword evidence="6 7" id="KW-0413">Isomerase</keyword>
<dbReference type="GO" id="GO:0051082">
    <property type="term" value="F:unfolded protein binding"/>
    <property type="evidence" value="ECO:0007669"/>
    <property type="project" value="UniProtKB-UniRule"/>
</dbReference>
<dbReference type="EC" id="5.6.1.7" evidence="7"/>
<evidence type="ECO:0000256" key="8">
    <source>
        <dbReference type="RuleBase" id="RU000418"/>
    </source>
</evidence>
<dbReference type="FunFam" id="3.50.7.10:FF:000001">
    <property type="entry name" value="60 kDa chaperonin"/>
    <property type="match status" value="1"/>
</dbReference>
<dbReference type="NCBIfam" id="NF009489">
    <property type="entry name" value="PRK12851.1"/>
    <property type="match status" value="1"/>
</dbReference>
<dbReference type="Gene3D" id="1.10.560.10">
    <property type="entry name" value="GroEL-like equatorial domain"/>
    <property type="match status" value="1"/>
</dbReference>
<name>A0A1Z4JF67_LEPBY</name>
<feature type="binding site" evidence="7">
    <location>
        <begin position="29"/>
        <end position="32"/>
    </location>
    <ligand>
        <name>ATP</name>
        <dbReference type="ChEBI" id="CHEBI:30616"/>
    </ligand>
</feature>
<proteinExistence type="inferred from homology"/>
<dbReference type="EMBL" id="AP018203">
    <property type="protein sequence ID" value="BAY55370.1"/>
    <property type="molecule type" value="Genomic_DNA"/>
</dbReference>
<gene>
    <name evidence="7" type="primary">groEL</name>
    <name evidence="7" type="synonym">groL</name>
    <name evidence="11" type="ORF">NIES2135_21930</name>
</gene>
<protein>
    <recommendedName>
        <fullName evidence="7">Chaperonin GroEL</fullName>
        <ecNumber evidence="7">5.6.1.7</ecNumber>
    </recommendedName>
    <alternativeName>
        <fullName evidence="7">60 kDa chaperonin</fullName>
    </alternativeName>
    <alternativeName>
        <fullName evidence="7">Chaperonin-60</fullName>
        <shortName evidence="7">Cpn60</shortName>
    </alternativeName>
</protein>
<comment type="subunit">
    <text evidence="7 9">Forms a cylinder of 14 subunits composed of two heptameric rings stacked back-to-back. Interacts with the co-chaperonin GroES.</text>
</comment>
<dbReference type="InterPro" id="IPR027410">
    <property type="entry name" value="TCP-1-like_intermed_sf"/>
</dbReference>
<accession>A0A1Z4JF67</accession>
<feature type="binding site" evidence="7">
    <location>
        <position position="495"/>
    </location>
    <ligand>
        <name>ATP</name>
        <dbReference type="ChEBI" id="CHEBI:30616"/>
    </ligand>
</feature>
<comment type="subcellular location">
    <subcellularLocation>
        <location evidence="7">Cytoplasm</location>
    </subcellularLocation>
</comment>
<feature type="coiled-coil region" evidence="10">
    <location>
        <begin position="337"/>
        <end position="364"/>
    </location>
</feature>
<evidence type="ECO:0000256" key="7">
    <source>
        <dbReference type="HAMAP-Rule" id="MF_00600"/>
    </source>
</evidence>
<dbReference type="Proteomes" id="UP000217895">
    <property type="component" value="Chromosome"/>
</dbReference>
<comment type="caution">
    <text evidence="7">Lacks conserved residue(s) required for the propagation of feature annotation.</text>
</comment>
<evidence type="ECO:0000256" key="5">
    <source>
        <dbReference type="ARBA" id="ARBA00023186"/>
    </source>
</evidence>
<reference evidence="11 12" key="1">
    <citation type="submission" date="2017-06" db="EMBL/GenBank/DDBJ databases">
        <title>Genome sequencing of cyanobaciteial culture collection at National Institute for Environmental Studies (NIES).</title>
        <authorList>
            <person name="Hirose Y."/>
            <person name="Shimura Y."/>
            <person name="Fujisawa T."/>
            <person name="Nakamura Y."/>
            <person name="Kawachi M."/>
        </authorList>
    </citation>
    <scope>NUCLEOTIDE SEQUENCE [LARGE SCALE GENOMIC DNA]</scope>
    <source>
        <strain evidence="11 12">NIES-2135</strain>
    </source>
</reference>
<dbReference type="GO" id="GO:0016853">
    <property type="term" value="F:isomerase activity"/>
    <property type="evidence" value="ECO:0007669"/>
    <property type="project" value="UniProtKB-KW"/>
</dbReference>
<dbReference type="NCBIfam" id="NF000592">
    <property type="entry name" value="PRK00013.1"/>
    <property type="match status" value="1"/>
</dbReference>
<dbReference type="NCBIfam" id="NF009487">
    <property type="entry name" value="PRK12849.1"/>
    <property type="match status" value="1"/>
</dbReference>
<dbReference type="PRINTS" id="PR00298">
    <property type="entry name" value="CHAPERONIN60"/>
</dbReference>
<keyword evidence="4 7" id="KW-0067">ATP-binding</keyword>
<evidence type="ECO:0000256" key="6">
    <source>
        <dbReference type="ARBA" id="ARBA00023235"/>
    </source>
</evidence>
<evidence type="ECO:0000256" key="2">
    <source>
        <dbReference type="ARBA" id="ARBA00022490"/>
    </source>
</evidence>
<comment type="similarity">
    <text evidence="1 7 8">Belongs to the chaperonin (HSP60) family.</text>
</comment>
<evidence type="ECO:0000256" key="9">
    <source>
        <dbReference type="RuleBase" id="RU000419"/>
    </source>
</evidence>
<dbReference type="Pfam" id="PF00118">
    <property type="entry name" value="Cpn60_TCP1"/>
    <property type="match status" value="1"/>
</dbReference>
<dbReference type="AlphaFoldDB" id="A0A1Z4JF67"/>
<dbReference type="GO" id="GO:0005524">
    <property type="term" value="F:ATP binding"/>
    <property type="evidence" value="ECO:0007669"/>
    <property type="project" value="UniProtKB-UniRule"/>
</dbReference>
<dbReference type="InterPro" id="IPR018370">
    <property type="entry name" value="Chaperonin_Cpn60_CS"/>
</dbReference>
<dbReference type="InterPro" id="IPR002423">
    <property type="entry name" value="Cpn60/GroEL/TCP-1"/>
</dbReference>
<evidence type="ECO:0000256" key="4">
    <source>
        <dbReference type="ARBA" id="ARBA00022840"/>
    </source>
</evidence>
<evidence type="ECO:0000313" key="12">
    <source>
        <dbReference type="Proteomes" id="UP000217895"/>
    </source>
</evidence>
<evidence type="ECO:0000256" key="3">
    <source>
        <dbReference type="ARBA" id="ARBA00022741"/>
    </source>
</evidence>
<keyword evidence="5 7" id="KW-0143">Chaperone</keyword>
<feature type="binding site" evidence="7">
    <location>
        <begin position="86"/>
        <end position="90"/>
    </location>
    <ligand>
        <name>ATP</name>
        <dbReference type="ChEBI" id="CHEBI:30616"/>
    </ligand>
</feature>
<dbReference type="InterPro" id="IPR027413">
    <property type="entry name" value="GROEL-like_equatorial_sf"/>
</dbReference>
<evidence type="ECO:0000256" key="1">
    <source>
        <dbReference type="ARBA" id="ARBA00006607"/>
    </source>
</evidence>
<feature type="binding site" evidence="7">
    <location>
        <position position="413"/>
    </location>
    <ligand>
        <name>ATP</name>
        <dbReference type="ChEBI" id="CHEBI:30616"/>
    </ligand>
</feature>
<keyword evidence="12" id="KW-1185">Reference proteome</keyword>
<evidence type="ECO:0000313" key="11">
    <source>
        <dbReference type="EMBL" id="BAY55370.1"/>
    </source>
</evidence>